<organism evidence="2 3">
    <name type="scientific">Pseudooceanicola lipolyticus</name>
    <dbReference type="NCBI Taxonomy" id="2029104"/>
    <lineage>
        <taxon>Bacteria</taxon>
        <taxon>Pseudomonadati</taxon>
        <taxon>Pseudomonadota</taxon>
        <taxon>Alphaproteobacteria</taxon>
        <taxon>Rhodobacterales</taxon>
        <taxon>Paracoccaceae</taxon>
        <taxon>Pseudooceanicola</taxon>
    </lineage>
</organism>
<dbReference type="PROSITE" id="PS51819">
    <property type="entry name" value="VOC"/>
    <property type="match status" value="1"/>
</dbReference>
<dbReference type="InterPro" id="IPR037523">
    <property type="entry name" value="VOC_core"/>
</dbReference>
<reference evidence="2 3" key="1">
    <citation type="journal article" date="2018" name="Int. J. Syst. Evol. Microbiol.">
        <title>Pseudooceanicola lipolyticus sp. nov., a marine alphaproteobacterium, reclassification of Oceanicola flagellatus as Pseudooceanicola flagellatus comb. nov. and emended description of the genus Pseudooceanicola.</title>
        <authorList>
            <person name="Huang M.-M."/>
            <person name="Guo L.-L."/>
            <person name="Wu Y.-H."/>
            <person name="Lai Q.-L."/>
            <person name="Shao Z.-Z."/>
            <person name="Wang C.-S."/>
            <person name="Wu M."/>
            <person name="Xu X.-W."/>
        </authorList>
    </citation>
    <scope>NUCLEOTIDE SEQUENCE [LARGE SCALE GENOMIC DNA]</scope>
    <source>
        <strain evidence="2 3">157</strain>
    </source>
</reference>
<dbReference type="Pfam" id="PF00903">
    <property type="entry name" value="Glyoxalase"/>
    <property type="match status" value="1"/>
</dbReference>
<comment type="caution">
    <text evidence="2">The sequence shown here is derived from an EMBL/GenBank/DDBJ whole genome shotgun (WGS) entry which is preliminary data.</text>
</comment>
<proteinExistence type="predicted"/>
<dbReference type="InterPro" id="IPR029068">
    <property type="entry name" value="Glyas_Bleomycin-R_OHBP_Dase"/>
</dbReference>
<feature type="domain" description="VOC" evidence="1">
    <location>
        <begin position="132"/>
        <end position="251"/>
    </location>
</feature>
<dbReference type="SUPFAM" id="SSF54593">
    <property type="entry name" value="Glyoxalase/Bleomycin resistance protein/Dihydroxybiphenyl dioxygenase"/>
    <property type="match status" value="2"/>
</dbReference>
<dbReference type="OrthoDB" id="9803142at2"/>
<name>A0A2M8J425_9RHOB</name>
<dbReference type="RefSeq" id="WP_100161710.1">
    <property type="nucleotide sequence ID" value="NZ_PGTB01000013.1"/>
</dbReference>
<dbReference type="AlphaFoldDB" id="A0A2M8J425"/>
<dbReference type="EMBL" id="PGTB01000013">
    <property type="protein sequence ID" value="PJE37529.1"/>
    <property type="molecule type" value="Genomic_DNA"/>
</dbReference>
<accession>A0A2M8J425</accession>
<dbReference type="Gene3D" id="3.10.180.10">
    <property type="entry name" value="2,3-Dihydroxybiphenyl 1,2-Dioxygenase, domain 1"/>
    <property type="match status" value="2"/>
</dbReference>
<protein>
    <recommendedName>
        <fullName evidence="1">VOC domain-containing protein</fullName>
    </recommendedName>
</protein>
<dbReference type="Proteomes" id="UP000231553">
    <property type="component" value="Unassembled WGS sequence"/>
</dbReference>
<keyword evidence="3" id="KW-1185">Reference proteome</keyword>
<evidence type="ECO:0000313" key="2">
    <source>
        <dbReference type="EMBL" id="PJE37529.1"/>
    </source>
</evidence>
<evidence type="ECO:0000313" key="3">
    <source>
        <dbReference type="Proteomes" id="UP000231553"/>
    </source>
</evidence>
<gene>
    <name evidence="2" type="ORF">CVM52_06565</name>
</gene>
<evidence type="ECO:0000259" key="1">
    <source>
        <dbReference type="PROSITE" id="PS51819"/>
    </source>
</evidence>
<dbReference type="InterPro" id="IPR004360">
    <property type="entry name" value="Glyas_Fos-R_dOase_dom"/>
</dbReference>
<sequence length="280" mass="31643">MTHTAVQAGAYLHHIAYESANPKALAEFYSRAMDMELVHESAEAYRCEGPRRRMVVVPGENKKLAYAGLACRNAEGLDLMRARVLKEGLPIEACPSPYFREGAFGVRDANNHLVCFGLAQDDTRTFKGIQGPTQHLTYASEDVQAFVEFYVDKLGSQLTDRVLHDDGRLATAFTTSNFEHHTIACFYTPGRNGVDHHSYEAGDWDYIRDWCDHLAAQGIQIMWGPGRHGPGNNIFIFITDPDENWIEISAELEVIYDRDTVDWPQHPRTLNKWGEAILRS</sequence>